<sequence length="521" mass="57114">MTAGKRQIDEKIDVLDAMRQESQKGGGQDRIDQQHSRGKLTARERLALLMDEGTFEELDPFVTHRATDFGLTDRKILGDAVVTGYGQVEGRQVFAFAQDFTVMGGSLSEAVSQKICKMLDLAVKSGCPVVGLNDSGGARIQEGVTSLAAYGDIFLRNTMYSGVIPQISVIVGPSAGGAVYSPAITDFVFMVKGTGQMYITGPDVIKAVTGEEVTHEDLGGAATHATRSGVAQFVYETEEECINEVRHLLSFLPSNNLEDTPQEQTNDPATRREPDLRYLVPDDANRPYDMREIIYKIVDDEEFMEVHQNFAPNVVVGFARMNGRSIGLVGNQPEYLAGVLDIDASAKAARFIRFCDCFNISIVTLVDVPGFMPGVDQEYGGIIRHGAKLIFAYAEATVPKIAVITRKAYGGAYIVMSSKHLRSDINLAWPSAEIAVMGAEGAVNIIYRGEISKAKNQDKKRQELIKDYQEKFTTPYIAASRGFLDDVIDPADTRVQIIKALEMLQNKRDSLPAKKHGNIPL</sequence>
<dbReference type="GO" id="GO:0006633">
    <property type="term" value="P:fatty acid biosynthetic process"/>
    <property type="evidence" value="ECO:0007669"/>
    <property type="project" value="InterPro"/>
</dbReference>
<dbReference type="InterPro" id="IPR000438">
    <property type="entry name" value="Acetyl_CoA_COase_Trfase_b_su"/>
</dbReference>
<accession>A0A381Q5C8</accession>
<dbReference type="SUPFAM" id="SSF52096">
    <property type="entry name" value="ClpP/crotonase"/>
    <property type="match status" value="2"/>
</dbReference>
<reference evidence="5" key="1">
    <citation type="submission" date="2018-05" db="EMBL/GenBank/DDBJ databases">
        <authorList>
            <person name="Lanie J.A."/>
            <person name="Ng W.-L."/>
            <person name="Kazmierczak K.M."/>
            <person name="Andrzejewski T.M."/>
            <person name="Davidsen T.M."/>
            <person name="Wayne K.J."/>
            <person name="Tettelin H."/>
            <person name="Glass J.I."/>
            <person name="Rusch D."/>
            <person name="Podicherti R."/>
            <person name="Tsui H.-C.T."/>
            <person name="Winkler M.E."/>
        </authorList>
    </citation>
    <scope>NUCLEOTIDE SEQUENCE</scope>
</reference>
<dbReference type="PROSITE" id="PS50980">
    <property type="entry name" value="COA_CT_NTER"/>
    <property type="match status" value="1"/>
</dbReference>
<evidence type="ECO:0000256" key="2">
    <source>
        <dbReference type="SAM" id="MobiDB-lite"/>
    </source>
</evidence>
<dbReference type="InterPro" id="IPR011762">
    <property type="entry name" value="COA_CT_N"/>
</dbReference>
<dbReference type="InterPro" id="IPR029045">
    <property type="entry name" value="ClpP/crotonase-like_dom_sf"/>
</dbReference>
<evidence type="ECO:0008006" key="6">
    <source>
        <dbReference type="Google" id="ProtNLM"/>
    </source>
</evidence>
<dbReference type="PRINTS" id="PR01070">
    <property type="entry name" value="ACCCTRFRASEB"/>
</dbReference>
<evidence type="ECO:0000259" key="4">
    <source>
        <dbReference type="PROSITE" id="PS50989"/>
    </source>
</evidence>
<gene>
    <name evidence="5" type="ORF">METZ01_LOCUS27114</name>
</gene>
<evidence type="ECO:0000313" key="5">
    <source>
        <dbReference type="EMBL" id="SUZ74260.1"/>
    </source>
</evidence>
<dbReference type="PANTHER" id="PTHR43842:SF2">
    <property type="entry name" value="PROPIONYL-COA CARBOXYLASE BETA CHAIN, MITOCHONDRIAL"/>
    <property type="match status" value="1"/>
</dbReference>
<dbReference type="InterPro" id="IPR011763">
    <property type="entry name" value="COA_CT_C"/>
</dbReference>
<comment type="similarity">
    <text evidence="1">Belongs to the AccD/PCCB family.</text>
</comment>
<dbReference type="InterPro" id="IPR034733">
    <property type="entry name" value="AcCoA_carboxyl_beta"/>
</dbReference>
<feature type="domain" description="CoA carboxyltransferase N-terminal" evidence="3">
    <location>
        <begin position="8"/>
        <end position="264"/>
    </location>
</feature>
<dbReference type="GO" id="GO:0004658">
    <property type="term" value="F:propionyl-CoA carboxylase activity"/>
    <property type="evidence" value="ECO:0007669"/>
    <property type="project" value="TreeGrafter"/>
</dbReference>
<dbReference type="GO" id="GO:0003989">
    <property type="term" value="F:acetyl-CoA carboxylase activity"/>
    <property type="evidence" value="ECO:0007669"/>
    <property type="project" value="InterPro"/>
</dbReference>
<evidence type="ECO:0000259" key="3">
    <source>
        <dbReference type="PROSITE" id="PS50980"/>
    </source>
</evidence>
<dbReference type="FunFam" id="3.90.226.10:FF:000016">
    <property type="entry name" value="Propionyl-CoA carboxylase, beta subunit"/>
    <property type="match status" value="1"/>
</dbReference>
<dbReference type="Gene3D" id="3.90.226.10">
    <property type="entry name" value="2-enoyl-CoA Hydratase, Chain A, domain 1"/>
    <property type="match status" value="2"/>
</dbReference>
<feature type="domain" description="CoA carboxyltransferase C-terminal" evidence="4">
    <location>
        <begin position="268"/>
        <end position="503"/>
    </location>
</feature>
<dbReference type="InterPro" id="IPR051047">
    <property type="entry name" value="AccD/PCCB"/>
</dbReference>
<protein>
    <recommendedName>
        <fullName evidence="6">CoA carboxyltransferase N-terminal domain-containing protein</fullName>
    </recommendedName>
</protein>
<dbReference type="GO" id="GO:0009317">
    <property type="term" value="C:acetyl-CoA carboxylase complex"/>
    <property type="evidence" value="ECO:0007669"/>
    <property type="project" value="InterPro"/>
</dbReference>
<dbReference type="Pfam" id="PF01039">
    <property type="entry name" value="Carboxyl_trans"/>
    <property type="match status" value="1"/>
</dbReference>
<feature type="region of interest" description="Disordered" evidence="2">
    <location>
        <begin position="253"/>
        <end position="272"/>
    </location>
</feature>
<dbReference type="AlphaFoldDB" id="A0A381Q5C8"/>
<evidence type="ECO:0000256" key="1">
    <source>
        <dbReference type="ARBA" id="ARBA00006102"/>
    </source>
</evidence>
<organism evidence="5">
    <name type="scientific">marine metagenome</name>
    <dbReference type="NCBI Taxonomy" id="408172"/>
    <lineage>
        <taxon>unclassified sequences</taxon>
        <taxon>metagenomes</taxon>
        <taxon>ecological metagenomes</taxon>
    </lineage>
</organism>
<name>A0A381Q5C8_9ZZZZ</name>
<dbReference type="FunFam" id="3.90.226.10:FF:000017">
    <property type="entry name" value="Propionyl-CoA carboxylase subunit beta 5"/>
    <property type="match status" value="1"/>
</dbReference>
<feature type="compositionally biased region" description="Polar residues" evidence="2">
    <location>
        <begin position="253"/>
        <end position="268"/>
    </location>
</feature>
<dbReference type="PANTHER" id="PTHR43842">
    <property type="entry name" value="PROPIONYL-COA CARBOXYLASE BETA CHAIN"/>
    <property type="match status" value="1"/>
</dbReference>
<dbReference type="PROSITE" id="PS50989">
    <property type="entry name" value="COA_CT_CTER"/>
    <property type="match status" value="1"/>
</dbReference>
<dbReference type="EMBL" id="UINC01001205">
    <property type="protein sequence ID" value="SUZ74260.1"/>
    <property type="molecule type" value="Genomic_DNA"/>
</dbReference>
<proteinExistence type="inferred from homology"/>